<dbReference type="Pfam" id="PF00072">
    <property type="entry name" value="Response_reg"/>
    <property type="match status" value="1"/>
</dbReference>
<proteinExistence type="predicted"/>
<dbReference type="SUPFAM" id="SSF46894">
    <property type="entry name" value="C-terminal effector domain of the bipartite response regulators"/>
    <property type="match status" value="1"/>
</dbReference>
<keyword evidence="2 7" id="KW-0597">Phosphoprotein</keyword>
<dbReference type="InterPro" id="IPR058245">
    <property type="entry name" value="NreC/VraR/RcsB-like_REC"/>
</dbReference>
<dbReference type="PROSITE" id="PS00622">
    <property type="entry name" value="HTH_LUXR_1"/>
    <property type="match status" value="1"/>
</dbReference>
<dbReference type="InterPro" id="IPR016032">
    <property type="entry name" value="Sig_transdc_resp-reg_C-effctor"/>
</dbReference>
<dbReference type="SUPFAM" id="SSF52172">
    <property type="entry name" value="CheY-like"/>
    <property type="match status" value="1"/>
</dbReference>
<dbReference type="GO" id="GO:0003677">
    <property type="term" value="F:DNA binding"/>
    <property type="evidence" value="ECO:0007669"/>
    <property type="project" value="UniProtKB-KW"/>
</dbReference>
<dbReference type="InterPro" id="IPR000792">
    <property type="entry name" value="Tscrpt_reg_LuxR_C"/>
</dbReference>
<dbReference type="AlphaFoldDB" id="A0A381JC43"/>
<evidence type="ECO:0000256" key="2">
    <source>
        <dbReference type="ARBA" id="ARBA00022553"/>
    </source>
</evidence>
<dbReference type="PROSITE" id="PS50110">
    <property type="entry name" value="RESPONSE_REGULATORY"/>
    <property type="match status" value="1"/>
</dbReference>
<dbReference type="Gene3D" id="3.40.50.2300">
    <property type="match status" value="1"/>
</dbReference>
<evidence type="ECO:0000256" key="7">
    <source>
        <dbReference type="PROSITE-ProRule" id="PRU00169"/>
    </source>
</evidence>
<feature type="modified residue" description="4-aspartylphosphate" evidence="7">
    <location>
        <position position="54"/>
    </location>
</feature>
<dbReference type="GO" id="GO:0000160">
    <property type="term" value="P:phosphorelay signal transduction system"/>
    <property type="evidence" value="ECO:0007669"/>
    <property type="project" value="InterPro"/>
</dbReference>
<dbReference type="EMBL" id="UFWZ01000001">
    <property type="protein sequence ID" value="SUY47957.1"/>
    <property type="molecule type" value="Genomic_DNA"/>
</dbReference>
<dbReference type="Pfam" id="PF00196">
    <property type="entry name" value="GerE"/>
    <property type="match status" value="1"/>
</dbReference>
<dbReference type="SMART" id="SM00421">
    <property type="entry name" value="HTH_LUXR"/>
    <property type="match status" value="1"/>
</dbReference>
<feature type="domain" description="Response regulatory" evidence="9">
    <location>
        <begin position="3"/>
        <end position="119"/>
    </location>
</feature>
<gene>
    <name evidence="10" type="primary">vraR</name>
    <name evidence="10" type="ORF">NCTC9836_02329</name>
</gene>
<keyword evidence="11" id="KW-1185">Reference proteome</keyword>
<feature type="domain" description="HTH luxR-type" evidence="8">
    <location>
        <begin position="146"/>
        <end position="211"/>
    </location>
</feature>
<dbReference type="PANTHER" id="PTHR43214:SF40">
    <property type="entry name" value="TRANSCRIPTIONAL REGULATORY PROTEIN LNRK"/>
    <property type="match status" value="1"/>
</dbReference>
<protein>
    <recommendedName>
        <fullName evidence="1">Stage 0 sporulation protein A homolog</fullName>
    </recommendedName>
</protein>
<dbReference type="InterPro" id="IPR011006">
    <property type="entry name" value="CheY-like_superfamily"/>
</dbReference>
<accession>A0A381JC43</accession>
<dbReference type="RefSeq" id="WP_115641833.1">
    <property type="nucleotide sequence ID" value="NZ_UFWZ01000001.1"/>
</dbReference>
<dbReference type="Proteomes" id="UP000254664">
    <property type="component" value="Unassembled WGS sequence"/>
</dbReference>
<keyword evidence="5" id="KW-0804">Transcription</keyword>
<dbReference type="SMART" id="SM00448">
    <property type="entry name" value="REC"/>
    <property type="match status" value="1"/>
</dbReference>
<evidence type="ECO:0000259" key="9">
    <source>
        <dbReference type="PROSITE" id="PS50110"/>
    </source>
</evidence>
<dbReference type="InterPro" id="IPR001789">
    <property type="entry name" value="Sig_transdc_resp-reg_receiver"/>
</dbReference>
<keyword evidence="3" id="KW-0805">Transcription regulation</keyword>
<evidence type="ECO:0000313" key="11">
    <source>
        <dbReference type="Proteomes" id="UP000254664"/>
    </source>
</evidence>
<evidence type="ECO:0000259" key="8">
    <source>
        <dbReference type="PROSITE" id="PS50043"/>
    </source>
</evidence>
<organism evidence="10 11">
    <name type="scientific">Clostridium putrefaciens</name>
    <dbReference type="NCBI Taxonomy" id="99675"/>
    <lineage>
        <taxon>Bacteria</taxon>
        <taxon>Bacillati</taxon>
        <taxon>Bacillota</taxon>
        <taxon>Clostridia</taxon>
        <taxon>Eubacteriales</taxon>
        <taxon>Clostridiaceae</taxon>
        <taxon>Clostridium</taxon>
    </lineage>
</organism>
<reference evidence="10 11" key="1">
    <citation type="submission" date="2018-06" db="EMBL/GenBank/DDBJ databases">
        <authorList>
            <consortium name="Pathogen Informatics"/>
            <person name="Doyle S."/>
        </authorList>
    </citation>
    <scope>NUCLEOTIDE SEQUENCE [LARGE SCALE GENOMIC DNA]</scope>
    <source>
        <strain evidence="10 11">NCTC9836</strain>
    </source>
</reference>
<dbReference type="PRINTS" id="PR00038">
    <property type="entry name" value="HTHLUXR"/>
</dbReference>
<dbReference type="PANTHER" id="PTHR43214">
    <property type="entry name" value="TWO-COMPONENT RESPONSE REGULATOR"/>
    <property type="match status" value="1"/>
</dbReference>
<dbReference type="CDD" id="cd17535">
    <property type="entry name" value="REC_NarL-like"/>
    <property type="match status" value="1"/>
</dbReference>
<sequence length="211" mass="23608">MIKVLIADDQTLMRDGLKTILDLEDDIEVIATAENGEIAFKRASELNPDVILMDIRMPIMNGVDSVKKIKSILPKVSVIMLTTFDDDEYIIEALSNGASGYLLKDMPAEKLIEAIRDSLKGQLFIPTNIAAKLISRLYEKETSKKTFKKDLDLSERELQVSSLLIEGYNNKQISSKLFISEGTVKNYISNIYSKIGISDRTKAALFLKANL</sequence>
<dbReference type="GO" id="GO:0006355">
    <property type="term" value="P:regulation of DNA-templated transcription"/>
    <property type="evidence" value="ECO:0007669"/>
    <property type="project" value="InterPro"/>
</dbReference>
<dbReference type="PROSITE" id="PS50043">
    <property type="entry name" value="HTH_LUXR_2"/>
    <property type="match status" value="1"/>
</dbReference>
<evidence type="ECO:0000256" key="4">
    <source>
        <dbReference type="ARBA" id="ARBA00023125"/>
    </source>
</evidence>
<evidence type="ECO:0000256" key="3">
    <source>
        <dbReference type="ARBA" id="ARBA00023015"/>
    </source>
</evidence>
<evidence type="ECO:0000256" key="1">
    <source>
        <dbReference type="ARBA" id="ARBA00018672"/>
    </source>
</evidence>
<dbReference type="OrthoDB" id="9779069at2"/>
<dbReference type="CDD" id="cd06170">
    <property type="entry name" value="LuxR_C_like"/>
    <property type="match status" value="1"/>
</dbReference>
<keyword evidence="4" id="KW-0238">DNA-binding</keyword>
<dbReference type="InterPro" id="IPR039420">
    <property type="entry name" value="WalR-like"/>
</dbReference>
<evidence type="ECO:0000256" key="5">
    <source>
        <dbReference type="ARBA" id="ARBA00023163"/>
    </source>
</evidence>
<evidence type="ECO:0000256" key="6">
    <source>
        <dbReference type="ARBA" id="ARBA00024867"/>
    </source>
</evidence>
<evidence type="ECO:0000313" key="10">
    <source>
        <dbReference type="EMBL" id="SUY47957.1"/>
    </source>
</evidence>
<name>A0A381JC43_9CLOT</name>
<comment type="function">
    <text evidence="6">May play the central regulatory role in sporulation. It may be an element of the effector pathway responsible for the activation of sporulation genes in response to nutritional stress. Spo0A may act in concert with spo0H (a sigma factor) to control the expression of some genes that are critical to the sporulation process.</text>
</comment>